<dbReference type="OrthoDB" id="9782603at2"/>
<sequence>MLIIIGYIVVIASALLGYVLSGGYLAVLFQPLELLIIGGAAIGAFIVSNEQKTIKATLKALGQLFKTSKYNKKLYLTLINLMYSILTKIRQSGGLSIEADIDNPQESELFKQYPLILANPRICDFITDYLRLMISGNMDVFEIETLMSEEIETFVHELEKPVDAISGIGDGLPAFGIVAAVMGVINTLAQADRPASELGELIAHAMVGTFLGILLAYGFVSPLAALLKQRNADMVKILECTKVILIASMHDYSPQICIEFGRKTLFSHERPSFFELEKYIQEIKDKNLNKNENNQ</sequence>
<dbReference type="GO" id="GO:0071978">
    <property type="term" value="P:bacterial-type flagellum-dependent swarming motility"/>
    <property type="evidence" value="ECO:0007669"/>
    <property type="project" value="InterPro"/>
</dbReference>
<evidence type="ECO:0000313" key="16">
    <source>
        <dbReference type="EMBL" id="SCC04102.1"/>
    </source>
</evidence>
<feature type="transmembrane region" description="Helical" evidence="13">
    <location>
        <begin position="32"/>
        <end position="49"/>
    </location>
</feature>
<dbReference type="InterPro" id="IPR047055">
    <property type="entry name" value="MotA-like"/>
</dbReference>
<dbReference type="InterPro" id="IPR002898">
    <property type="entry name" value="MotA_ExbB_proton_chnl"/>
</dbReference>
<keyword evidence="3" id="KW-0813">Transport</keyword>
<dbReference type="PROSITE" id="PS01307">
    <property type="entry name" value="MOTA"/>
    <property type="match status" value="1"/>
</dbReference>
<evidence type="ECO:0000256" key="13">
    <source>
        <dbReference type="SAM" id="Phobius"/>
    </source>
</evidence>
<evidence type="ECO:0000259" key="14">
    <source>
        <dbReference type="Pfam" id="PF01618"/>
    </source>
</evidence>
<evidence type="ECO:0000259" key="15">
    <source>
        <dbReference type="Pfam" id="PF20560"/>
    </source>
</evidence>
<feature type="transmembrane region" description="Helical" evidence="13">
    <location>
        <begin position="7"/>
        <end position="26"/>
    </location>
</feature>
<evidence type="ECO:0000256" key="3">
    <source>
        <dbReference type="ARBA" id="ARBA00022448"/>
    </source>
</evidence>
<gene>
    <name evidence="16" type="ORF">GA0061081_10479</name>
</gene>
<dbReference type="InterPro" id="IPR046786">
    <property type="entry name" value="MotA_N"/>
</dbReference>
<dbReference type="InterPro" id="IPR022522">
    <property type="entry name" value="Flagellar_motor_stator_MotA"/>
</dbReference>
<keyword evidence="10 13" id="KW-1133">Transmembrane helix</keyword>
<dbReference type="InterPro" id="IPR000540">
    <property type="entry name" value="Flag_MotA_CS"/>
</dbReference>
<comment type="similarity">
    <text evidence="2">Belongs to the MotA family.</text>
</comment>
<dbReference type="RefSeq" id="WP_091347907.1">
    <property type="nucleotide sequence ID" value="NZ_FMAQ01000004.1"/>
</dbReference>
<evidence type="ECO:0000256" key="7">
    <source>
        <dbReference type="ARBA" id="ARBA00022692"/>
    </source>
</evidence>
<evidence type="ECO:0000256" key="4">
    <source>
        <dbReference type="ARBA" id="ARBA00022475"/>
    </source>
</evidence>
<evidence type="ECO:0000256" key="8">
    <source>
        <dbReference type="ARBA" id="ARBA00022779"/>
    </source>
</evidence>
<feature type="transmembrane region" description="Helical" evidence="13">
    <location>
        <begin position="201"/>
        <end position="227"/>
    </location>
</feature>
<dbReference type="Pfam" id="PF20560">
    <property type="entry name" value="MotA_N"/>
    <property type="match status" value="1"/>
</dbReference>
<evidence type="ECO:0000256" key="11">
    <source>
        <dbReference type="ARBA" id="ARBA00023065"/>
    </source>
</evidence>
<keyword evidence="11" id="KW-0406">Ion transport</keyword>
<evidence type="ECO:0000313" key="17">
    <source>
        <dbReference type="Proteomes" id="UP000199670"/>
    </source>
</evidence>
<evidence type="ECO:0000256" key="10">
    <source>
        <dbReference type="ARBA" id="ARBA00022989"/>
    </source>
</evidence>
<evidence type="ECO:0000256" key="9">
    <source>
        <dbReference type="ARBA" id="ARBA00022781"/>
    </source>
</evidence>
<dbReference type="GO" id="GO:0006935">
    <property type="term" value="P:chemotaxis"/>
    <property type="evidence" value="ECO:0007669"/>
    <property type="project" value="UniProtKB-KW"/>
</dbReference>
<name>A0A1C4BBI0_9GAMM</name>
<evidence type="ECO:0000256" key="12">
    <source>
        <dbReference type="ARBA" id="ARBA00023136"/>
    </source>
</evidence>
<dbReference type="GO" id="GO:0005886">
    <property type="term" value="C:plasma membrane"/>
    <property type="evidence" value="ECO:0007669"/>
    <property type="project" value="UniProtKB-SubCell"/>
</dbReference>
<dbReference type="Proteomes" id="UP000199670">
    <property type="component" value="Unassembled WGS sequence"/>
</dbReference>
<organism evidence="16 17">
    <name type="scientific">Gilliamella bombicola</name>
    <dbReference type="NCBI Taxonomy" id="1798182"/>
    <lineage>
        <taxon>Bacteria</taxon>
        <taxon>Pseudomonadati</taxon>
        <taxon>Pseudomonadota</taxon>
        <taxon>Gammaproteobacteria</taxon>
        <taxon>Orbales</taxon>
        <taxon>Orbaceae</taxon>
        <taxon>Gilliamella</taxon>
    </lineage>
</organism>
<dbReference type="GO" id="GO:1902600">
    <property type="term" value="P:proton transmembrane transport"/>
    <property type="evidence" value="ECO:0007669"/>
    <property type="project" value="UniProtKB-KW"/>
</dbReference>
<keyword evidence="4" id="KW-1003">Cell membrane</keyword>
<dbReference type="AlphaFoldDB" id="A0A1C4BBI0"/>
<evidence type="ECO:0000256" key="2">
    <source>
        <dbReference type="ARBA" id="ARBA00008038"/>
    </source>
</evidence>
<dbReference type="PANTHER" id="PTHR30433">
    <property type="entry name" value="CHEMOTAXIS PROTEIN MOTA"/>
    <property type="match status" value="1"/>
</dbReference>
<proteinExistence type="inferred from homology"/>
<keyword evidence="17" id="KW-1185">Reference proteome</keyword>
<accession>A0A1C4BBI0</accession>
<evidence type="ECO:0000256" key="1">
    <source>
        <dbReference type="ARBA" id="ARBA00004429"/>
    </source>
</evidence>
<keyword evidence="9" id="KW-0375">Hydrogen ion transport</keyword>
<keyword evidence="8" id="KW-0283">Flagellar rotation</keyword>
<dbReference type="EMBL" id="FMAQ01000004">
    <property type="protein sequence ID" value="SCC04102.1"/>
    <property type="molecule type" value="Genomic_DNA"/>
</dbReference>
<dbReference type="STRING" id="1798182.GA0061081_10479"/>
<comment type="subcellular location">
    <subcellularLocation>
        <location evidence="1">Cell inner membrane</location>
        <topology evidence="1">Multi-pass membrane protein</topology>
    </subcellularLocation>
</comment>
<keyword evidence="5" id="KW-0145">Chemotaxis</keyword>
<keyword evidence="12 13" id="KW-0472">Membrane</keyword>
<evidence type="ECO:0000256" key="5">
    <source>
        <dbReference type="ARBA" id="ARBA00022500"/>
    </source>
</evidence>
<feature type="domain" description="Motility protein A N-terminal" evidence="15">
    <location>
        <begin position="4"/>
        <end position="93"/>
    </location>
</feature>
<keyword evidence="6" id="KW-0997">Cell inner membrane</keyword>
<dbReference type="Pfam" id="PF01618">
    <property type="entry name" value="MotA_ExbB"/>
    <property type="match status" value="1"/>
</dbReference>
<keyword evidence="7 13" id="KW-0812">Transmembrane</keyword>
<evidence type="ECO:0000256" key="6">
    <source>
        <dbReference type="ARBA" id="ARBA00022519"/>
    </source>
</evidence>
<feature type="transmembrane region" description="Helical" evidence="13">
    <location>
        <begin position="171"/>
        <end position="189"/>
    </location>
</feature>
<reference evidence="17" key="1">
    <citation type="submission" date="2016-08" db="EMBL/GenBank/DDBJ databases">
        <authorList>
            <person name="Varghese N."/>
            <person name="Submissions Spin"/>
        </authorList>
    </citation>
    <scope>NUCLEOTIDE SEQUENCE [LARGE SCALE GENOMIC DNA]</scope>
    <source>
        <strain evidence="17">R-53248</strain>
    </source>
</reference>
<protein>
    <submittedName>
        <fullName evidence="16">Chemotaxis protein MotA</fullName>
    </submittedName>
</protein>
<feature type="domain" description="MotA/TolQ/ExbB proton channel" evidence="14">
    <location>
        <begin position="135"/>
        <end position="239"/>
    </location>
</feature>
<dbReference type="PANTHER" id="PTHR30433:SF4">
    <property type="entry name" value="MOTILITY PROTEIN A"/>
    <property type="match status" value="1"/>
</dbReference>
<dbReference type="NCBIfam" id="TIGR03818">
    <property type="entry name" value="MotA1"/>
    <property type="match status" value="1"/>
</dbReference>